<sequence length="155" mass="16884">MAADQRPFTAFNFRVTITLDGESAALCDAAFSECSGLELTAAVKTIRQGGDNARAIHLAGPVSYGQLTLKRGMTDTFDLWDWFQRVQTERHLRAKCQVAMLSSDRKRTNASFVLTGCMPLKLRVPTLDAKEGALAIEEMQIAYETLALAPGDGNG</sequence>
<protein>
    <submittedName>
        <fullName evidence="1">Phage tail protein</fullName>
    </submittedName>
</protein>
<dbReference type="EMBL" id="JAPDOD010000062">
    <property type="protein sequence ID" value="MDA0166274.1"/>
    <property type="molecule type" value="Genomic_DNA"/>
</dbReference>
<proteinExistence type="predicted"/>
<comment type="caution">
    <text evidence="1">The sequence shown here is derived from an EMBL/GenBank/DDBJ whole genome shotgun (WGS) entry which is preliminary data.</text>
</comment>
<dbReference type="PANTHER" id="PTHR38009">
    <property type="entry name" value="CONSERVED HYPOTHETICAL PHAGE TAIL PROTEIN"/>
    <property type="match status" value="1"/>
</dbReference>
<evidence type="ECO:0000313" key="1">
    <source>
        <dbReference type="EMBL" id="MDA0166274.1"/>
    </source>
</evidence>
<reference evidence="1" key="1">
    <citation type="submission" date="2022-10" db="EMBL/GenBank/DDBJ databases">
        <title>The WGS of Solirubrobacter ginsenosidimutans DSM 21036.</title>
        <authorList>
            <person name="Jiang Z."/>
        </authorList>
    </citation>
    <scope>NUCLEOTIDE SEQUENCE</scope>
    <source>
        <strain evidence="1">DSM 21036</strain>
    </source>
</reference>
<dbReference type="GO" id="GO:0005198">
    <property type="term" value="F:structural molecule activity"/>
    <property type="evidence" value="ECO:0007669"/>
    <property type="project" value="InterPro"/>
</dbReference>
<dbReference type="NCBIfam" id="TIGR02241">
    <property type="entry name" value="conserved hypothetical phage tail region protein"/>
    <property type="match status" value="1"/>
</dbReference>
<dbReference type="InterPro" id="IPR010667">
    <property type="entry name" value="Phage_T4_Gp19"/>
</dbReference>
<dbReference type="RefSeq" id="WP_270045532.1">
    <property type="nucleotide sequence ID" value="NZ_JAPDOD010000062.1"/>
</dbReference>
<dbReference type="Proteomes" id="UP001149140">
    <property type="component" value="Unassembled WGS sequence"/>
</dbReference>
<name>A0A9X3S4V9_9ACTN</name>
<gene>
    <name evidence="1" type="ORF">OM076_38775</name>
</gene>
<organism evidence="1 2">
    <name type="scientific">Solirubrobacter ginsenosidimutans</name>
    <dbReference type="NCBI Taxonomy" id="490573"/>
    <lineage>
        <taxon>Bacteria</taxon>
        <taxon>Bacillati</taxon>
        <taxon>Actinomycetota</taxon>
        <taxon>Thermoleophilia</taxon>
        <taxon>Solirubrobacterales</taxon>
        <taxon>Solirubrobacteraceae</taxon>
        <taxon>Solirubrobacter</taxon>
    </lineage>
</organism>
<dbReference type="InterPro" id="IPR011747">
    <property type="entry name" value="CHP02241"/>
</dbReference>
<dbReference type="Pfam" id="PF06841">
    <property type="entry name" value="Phage_T4_gp19"/>
    <property type="match status" value="1"/>
</dbReference>
<dbReference type="PANTHER" id="PTHR38009:SF1">
    <property type="entry name" value="CONSERVED HYPOTHETICAL PHAGE TAIL PROTEIN"/>
    <property type="match status" value="1"/>
</dbReference>
<evidence type="ECO:0000313" key="2">
    <source>
        <dbReference type="Proteomes" id="UP001149140"/>
    </source>
</evidence>
<keyword evidence="2" id="KW-1185">Reference proteome</keyword>
<dbReference type="AlphaFoldDB" id="A0A9X3S4V9"/>
<accession>A0A9X3S4V9</accession>